<keyword evidence="3" id="KW-1185">Reference proteome</keyword>
<accession>A0ABP4WED4</accession>
<comment type="caution">
    <text evidence="2">The sequence shown here is derived from an EMBL/GenBank/DDBJ whole genome shotgun (WGS) entry which is preliminary data.</text>
</comment>
<organism evidence="2 3">
    <name type="scientific">Luedemannella helvata</name>
    <dbReference type="NCBI Taxonomy" id="349315"/>
    <lineage>
        <taxon>Bacteria</taxon>
        <taxon>Bacillati</taxon>
        <taxon>Actinomycetota</taxon>
        <taxon>Actinomycetes</taxon>
        <taxon>Micromonosporales</taxon>
        <taxon>Micromonosporaceae</taxon>
        <taxon>Luedemannella</taxon>
    </lineage>
</organism>
<dbReference type="EMBL" id="BAAALS010000009">
    <property type="protein sequence ID" value="GAA1750931.1"/>
    <property type="molecule type" value="Genomic_DNA"/>
</dbReference>
<name>A0ABP4WED4_9ACTN</name>
<dbReference type="Proteomes" id="UP001500655">
    <property type="component" value="Unassembled WGS sequence"/>
</dbReference>
<evidence type="ECO:0000313" key="3">
    <source>
        <dbReference type="Proteomes" id="UP001500655"/>
    </source>
</evidence>
<evidence type="ECO:0000256" key="1">
    <source>
        <dbReference type="SAM" id="Coils"/>
    </source>
</evidence>
<sequence length="72" mass="7428">MGGLVLIGLVVLGAVCAPVLRRLGALQRAGERLRDRVESAQALQSGVEELAERVAGLEASLARAAAAKPSKH</sequence>
<keyword evidence="1" id="KW-0175">Coiled coil</keyword>
<proteinExistence type="predicted"/>
<reference evidence="3" key="1">
    <citation type="journal article" date="2019" name="Int. J. Syst. Evol. Microbiol.">
        <title>The Global Catalogue of Microorganisms (GCM) 10K type strain sequencing project: providing services to taxonomists for standard genome sequencing and annotation.</title>
        <authorList>
            <consortium name="The Broad Institute Genomics Platform"/>
            <consortium name="The Broad Institute Genome Sequencing Center for Infectious Disease"/>
            <person name="Wu L."/>
            <person name="Ma J."/>
        </authorList>
    </citation>
    <scope>NUCLEOTIDE SEQUENCE [LARGE SCALE GENOMIC DNA]</scope>
    <source>
        <strain evidence="3">JCM 13249</strain>
    </source>
</reference>
<protein>
    <submittedName>
        <fullName evidence="2">Uncharacterized protein</fullName>
    </submittedName>
</protein>
<feature type="coiled-coil region" evidence="1">
    <location>
        <begin position="40"/>
        <end position="67"/>
    </location>
</feature>
<evidence type="ECO:0000313" key="2">
    <source>
        <dbReference type="EMBL" id="GAA1750931.1"/>
    </source>
</evidence>
<gene>
    <name evidence="2" type="ORF">GCM10009681_22510</name>
</gene>